<evidence type="ECO:0000256" key="5">
    <source>
        <dbReference type="SAM" id="SignalP"/>
    </source>
</evidence>
<dbReference type="CDD" id="cd06583">
    <property type="entry name" value="PGRP"/>
    <property type="match status" value="1"/>
</dbReference>
<dbReference type="Pfam" id="PF01510">
    <property type="entry name" value="Amidase_2"/>
    <property type="match status" value="1"/>
</dbReference>
<name>A0A840BMB0_9RHOO</name>
<dbReference type="InterPro" id="IPR036505">
    <property type="entry name" value="Amidase/PGRP_sf"/>
</dbReference>
<proteinExistence type="predicted"/>
<comment type="catalytic activity">
    <reaction evidence="1">
        <text>Hydrolyzes the link between N-acetylmuramoyl residues and L-amino acid residues in certain cell-wall glycopeptides.</text>
        <dbReference type="EC" id="3.5.1.28"/>
    </reaction>
</comment>
<dbReference type="SUPFAM" id="SSF55846">
    <property type="entry name" value="N-acetylmuramoyl-L-alanine amidase-like"/>
    <property type="match status" value="1"/>
</dbReference>
<dbReference type="GO" id="GO:0008745">
    <property type="term" value="F:N-acetylmuramoyl-L-alanine amidase activity"/>
    <property type="evidence" value="ECO:0007669"/>
    <property type="project" value="UniProtKB-EC"/>
</dbReference>
<keyword evidence="3 7" id="KW-0378">Hydrolase</keyword>
<keyword evidence="8" id="KW-1185">Reference proteome</keyword>
<keyword evidence="5" id="KW-0732">Signal</keyword>
<accession>A0A840BMB0</accession>
<feature type="domain" description="N-acetylmuramoyl-L-alanine amidase" evidence="6">
    <location>
        <begin position="31"/>
        <end position="164"/>
    </location>
</feature>
<dbReference type="PANTHER" id="PTHR30417:SF1">
    <property type="entry name" value="N-ACETYLMURAMOYL-L-ALANINE AMIDASE AMID"/>
    <property type="match status" value="1"/>
</dbReference>
<comment type="caution">
    <text evidence="7">The sequence shown here is derived from an EMBL/GenBank/DDBJ whole genome shotgun (WGS) entry which is preliminary data.</text>
</comment>
<feature type="signal peptide" evidence="5">
    <location>
        <begin position="1"/>
        <end position="25"/>
    </location>
</feature>
<dbReference type="InterPro" id="IPR002502">
    <property type="entry name" value="Amidase_domain"/>
</dbReference>
<dbReference type="InterPro" id="IPR051206">
    <property type="entry name" value="NAMLAA_amidase_2"/>
</dbReference>
<dbReference type="EMBL" id="JACIET010000003">
    <property type="protein sequence ID" value="MBB4014681.1"/>
    <property type="molecule type" value="Genomic_DNA"/>
</dbReference>
<dbReference type="GO" id="GO:0009253">
    <property type="term" value="P:peptidoglycan catabolic process"/>
    <property type="evidence" value="ECO:0007669"/>
    <property type="project" value="InterPro"/>
</dbReference>
<dbReference type="AlphaFoldDB" id="A0A840BMB0"/>
<dbReference type="PROSITE" id="PS51257">
    <property type="entry name" value="PROKAR_LIPOPROTEIN"/>
    <property type="match status" value="1"/>
</dbReference>
<evidence type="ECO:0000313" key="8">
    <source>
        <dbReference type="Proteomes" id="UP000561045"/>
    </source>
</evidence>
<dbReference type="Gene3D" id="3.40.80.10">
    <property type="entry name" value="Peptidoglycan recognition protein-like"/>
    <property type="match status" value="1"/>
</dbReference>
<gene>
    <name evidence="7" type="ORF">GGR36_004037</name>
</gene>
<evidence type="ECO:0000256" key="4">
    <source>
        <dbReference type="ARBA" id="ARBA00023316"/>
    </source>
</evidence>
<dbReference type="PANTHER" id="PTHR30417">
    <property type="entry name" value="N-ACETYLMURAMOYL-L-ALANINE AMIDASE AMID"/>
    <property type="match status" value="1"/>
</dbReference>
<sequence length="247" mass="26483">MRLIQNVIMLACAAVLSACMPAAQRNPLADTWTPSPNHGARRISLVVIHHTSDGDAAQALRTLTNPLLEVSAHYLLTRDGQIVQLVDERERAWHAGQSRWGAITDVNAASIGIELDNTGDEPFPAAQMAALYRLLADLRERHRLTPLAFVGHADVAPGRKVDPSSFFPWREMARRGFGLWCDAPMANPPAGFDTALGLQAIGYDLKAPDAAAMAFALHYGAPQTGLAGLDPALVACIAEQARAVPSP</sequence>
<dbReference type="EC" id="3.5.1.28" evidence="2"/>
<reference evidence="7 8" key="1">
    <citation type="submission" date="2020-08" db="EMBL/GenBank/DDBJ databases">
        <title>Genomic Encyclopedia of Type Strains, Phase IV (KMG-IV): sequencing the most valuable type-strain genomes for metagenomic binning, comparative biology and taxonomic classification.</title>
        <authorList>
            <person name="Goeker M."/>
        </authorList>
    </citation>
    <scope>NUCLEOTIDE SEQUENCE [LARGE SCALE GENOMIC DNA]</scope>
    <source>
        <strain evidence="7 8">DSM 106739</strain>
    </source>
</reference>
<dbReference type="GO" id="GO:0071555">
    <property type="term" value="P:cell wall organization"/>
    <property type="evidence" value="ECO:0007669"/>
    <property type="project" value="UniProtKB-KW"/>
</dbReference>
<keyword evidence="4" id="KW-0961">Cell wall biogenesis/degradation</keyword>
<dbReference type="Proteomes" id="UP000561045">
    <property type="component" value="Unassembled WGS sequence"/>
</dbReference>
<dbReference type="GO" id="GO:0009254">
    <property type="term" value="P:peptidoglycan turnover"/>
    <property type="evidence" value="ECO:0007669"/>
    <property type="project" value="TreeGrafter"/>
</dbReference>
<evidence type="ECO:0000256" key="3">
    <source>
        <dbReference type="ARBA" id="ARBA00022801"/>
    </source>
</evidence>
<dbReference type="GO" id="GO:0019867">
    <property type="term" value="C:outer membrane"/>
    <property type="evidence" value="ECO:0007669"/>
    <property type="project" value="TreeGrafter"/>
</dbReference>
<dbReference type="SMART" id="SM00644">
    <property type="entry name" value="Ami_2"/>
    <property type="match status" value="1"/>
</dbReference>
<evidence type="ECO:0000313" key="7">
    <source>
        <dbReference type="EMBL" id="MBB4014681.1"/>
    </source>
</evidence>
<feature type="chain" id="PRO_5032727937" description="N-acetylmuramoyl-L-alanine amidase" evidence="5">
    <location>
        <begin position="26"/>
        <end position="247"/>
    </location>
</feature>
<organism evidence="7 8">
    <name type="scientific">Niveibacterium umoris</name>
    <dbReference type="NCBI Taxonomy" id="1193620"/>
    <lineage>
        <taxon>Bacteria</taxon>
        <taxon>Pseudomonadati</taxon>
        <taxon>Pseudomonadota</taxon>
        <taxon>Betaproteobacteria</taxon>
        <taxon>Rhodocyclales</taxon>
        <taxon>Rhodocyclaceae</taxon>
        <taxon>Niveibacterium</taxon>
    </lineage>
</organism>
<evidence type="ECO:0000259" key="6">
    <source>
        <dbReference type="SMART" id="SM00644"/>
    </source>
</evidence>
<protein>
    <recommendedName>
        <fullName evidence="2">N-acetylmuramoyl-L-alanine amidase</fullName>
        <ecNumber evidence="2">3.5.1.28</ecNumber>
    </recommendedName>
</protein>
<dbReference type="RefSeq" id="WP_183637685.1">
    <property type="nucleotide sequence ID" value="NZ_BAABLE010000008.1"/>
</dbReference>
<evidence type="ECO:0000256" key="1">
    <source>
        <dbReference type="ARBA" id="ARBA00001561"/>
    </source>
</evidence>
<evidence type="ECO:0000256" key="2">
    <source>
        <dbReference type="ARBA" id="ARBA00011901"/>
    </source>
</evidence>